<evidence type="ECO:0000256" key="4">
    <source>
        <dbReference type="PROSITE-ProRule" id="PRU00335"/>
    </source>
</evidence>
<dbReference type="AlphaFoldDB" id="A0A6M3ZV19"/>
<keyword evidence="1" id="KW-0805">Transcription regulation</keyword>
<dbReference type="GO" id="GO:0000976">
    <property type="term" value="F:transcription cis-regulatory region binding"/>
    <property type="evidence" value="ECO:0007669"/>
    <property type="project" value="TreeGrafter"/>
</dbReference>
<evidence type="ECO:0000259" key="5">
    <source>
        <dbReference type="PROSITE" id="PS50977"/>
    </source>
</evidence>
<dbReference type="RefSeq" id="WP_017450177.1">
    <property type="nucleotide sequence ID" value="NZ_CP008956.1"/>
</dbReference>
<keyword evidence="3" id="KW-0804">Transcription</keyword>
<keyword evidence="2 4" id="KW-0238">DNA-binding</keyword>
<reference evidence="6 7" key="1">
    <citation type="journal article" date="2012" name="J. Bacteriol.">
        <title>Genome sequence of the pathogenic Herbaspirillum seropedicae strain Os34, isolated from rice roots.</title>
        <authorList>
            <person name="Ye W."/>
            <person name="Ye S."/>
            <person name="Liu J."/>
            <person name="Chang S."/>
            <person name="Chen M."/>
            <person name="Zhu B."/>
            <person name="Guo L."/>
            <person name="An Q."/>
        </authorList>
    </citation>
    <scope>NUCLEOTIDE SEQUENCE [LARGE SCALE GENOMIC DNA]</scope>
    <source>
        <strain evidence="6 7">Os34</strain>
    </source>
</reference>
<dbReference type="Gene3D" id="1.10.357.10">
    <property type="entry name" value="Tetracycline Repressor, domain 2"/>
    <property type="match status" value="1"/>
</dbReference>
<dbReference type="Pfam" id="PF17918">
    <property type="entry name" value="TetR_C_15"/>
    <property type="match status" value="1"/>
</dbReference>
<organism evidence="6 7">
    <name type="scientific">Herbaspirillum rubrisubalbicans Os34</name>
    <dbReference type="NCBI Taxonomy" id="1235827"/>
    <lineage>
        <taxon>Bacteria</taxon>
        <taxon>Pseudomonadati</taxon>
        <taxon>Pseudomonadota</taxon>
        <taxon>Betaproteobacteria</taxon>
        <taxon>Burkholderiales</taxon>
        <taxon>Oxalobacteraceae</taxon>
        <taxon>Herbaspirillum</taxon>
    </lineage>
</organism>
<sequence>MPRATTYIAPPSSPAVQARGQARIDAILAATAEMIAEEGVSAVTMHLVAKRARTSVGSMYHFFPDRESLLTALIQGHSAAMRQINQQLKAIPAREWQQLSADEAITRLVTPYVQYIDAHPDFLDVTHGRATREDDADFMLTVRHVLKARLPGLASKQREDYVAVIHAIAAGGMHIGYQNSPQRAPLFLREVPRVLAAYLAQIEHLHSQAR</sequence>
<feature type="DNA-binding region" description="H-T-H motif" evidence="4">
    <location>
        <begin position="44"/>
        <end position="63"/>
    </location>
</feature>
<dbReference type="InterPro" id="IPR009057">
    <property type="entry name" value="Homeodomain-like_sf"/>
</dbReference>
<feature type="domain" description="HTH tetR-type" evidence="5">
    <location>
        <begin position="21"/>
        <end position="81"/>
    </location>
</feature>
<protein>
    <submittedName>
        <fullName evidence="6">TetR/AcrR family transcriptional regulator</fullName>
    </submittedName>
</protein>
<evidence type="ECO:0000256" key="1">
    <source>
        <dbReference type="ARBA" id="ARBA00023015"/>
    </source>
</evidence>
<dbReference type="Proteomes" id="UP000501648">
    <property type="component" value="Chromosome"/>
</dbReference>
<dbReference type="GO" id="GO:0003700">
    <property type="term" value="F:DNA-binding transcription factor activity"/>
    <property type="evidence" value="ECO:0007669"/>
    <property type="project" value="TreeGrafter"/>
</dbReference>
<dbReference type="InterPro" id="IPR041669">
    <property type="entry name" value="TetR_C_15"/>
</dbReference>
<dbReference type="Pfam" id="PF00440">
    <property type="entry name" value="TetR_N"/>
    <property type="match status" value="1"/>
</dbReference>
<dbReference type="SUPFAM" id="SSF46689">
    <property type="entry name" value="Homeodomain-like"/>
    <property type="match status" value="1"/>
</dbReference>
<evidence type="ECO:0000256" key="3">
    <source>
        <dbReference type="ARBA" id="ARBA00023163"/>
    </source>
</evidence>
<dbReference type="PANTHER" id="PTHR30055:SF234">
    <property type="entry name" value="HTH-TYPE TRANSCRIPTIONAL REGULATOR BETI"/>
    <property type="match status" value="1"/>
</dbReference>
<evidence type="ECO:0000313" key="7">
    <source>
        <dbReference type="Proteomes" id="UP000501648"/>
    </source>
</evidence>
<dbReference type="InterPro" id="IPR001647">
    <property type="entry name" value="HTH_TetR"/>
</dbReference>
<name>A0A6M3ZV19_9BURK</name>
<dbReference type="PANTHER" id="PTHR30055">
    <property type="entry name" value="HTH-TYPE TRANSCRIPTIONAL REGULATOR RUTR"/>
    <property type="match status" value="1"/>
</dbReference>
<dbReference type="EMBL" id="CP008956">
    <property type="protein sequence ID" value="QJQ01750.1"/>
    <property type="molecule type" value="Genomic_DNA"/>
</dbReference>
<dbReference type="InterPro" id="IPR050109">
    <property type="entry name" value="HTH-type_TetR-like_transc_reg"/>
</dbReference>
<gene>
    <name evidence="6" type="ORF">C798_16350</name>
</gene>
<dbReference type="PROSITE" id="PS50977">
    <property type="entry name" value="HTH_TETR_2"/>
    <property type="match status" value="1"/>
</dbReference>
<evidence type="ECO:0000313" key="6">
    <source>
        <dbReference type="EMBL" id="QJQ01750.1"/>
    </source>
</evidence>
<dbReference type="PRINTS" id="PR00455">
    <property type="entry name" value="HTHTETR"/>
</dbReference>
<evidence type="ECO:0000256" key="2">
    <source>
        <dbReference type="ARBA" id="ARBA00023125"/>
    </source>
</evidence>
<accession>A0A6M3ZV19</accession>
<proteinExistence type="predicted"/>